<dbReference type="AlphaFoldDB" id="A0A250KWJ8"/>
<sequence>MIGLGMLPGGSTSNATAITADGSAVIGYGSANGYTLESGIWRAGSGWTELGDLAGGQAYSYAWDASANGSVVVGIGNSGNLEAFRWTETGGMAGLGTPASATRSEAFGVSSDGGIVVGSFGTSTGKQAAYWTADEGWVGLGSLGHANSFATDVTDDGTMIVGTAMTYDVSTDTLDSIGLIWDSVNGTKNANEVLTDVYGLDLAGWLITAVTGVTADGSFLVGRGINPDGNQEAWIADLRTTPVPAPAAVWLFGTALPGLLVFGKCRKDSRGINFEGLSRS</sequence>
<accession>A0A250KWJ8</accession>
<dbReference type="Proteomes" id="UP000266313">
    <property type="component" value="Chromosome"/>
</dbReference>
<gene>
    <name evidence="1" type="ORF">sS8_2197</name>
</gene>
<dbReference type="InterPro" id="IPR014262">
    <property type="entry name" value="HAF_rpt"/>
</dbReference>
<organism evidence="1 2">
    <name type="scientific">Methylocaldum marinum</name>
    <dbReference type="NCBI Taxonomy" id="1432792"/>
    <lineage>
        <taxon>Bacteria</taxon>
        <taxon>Pseudomonadati</taxon>
        <taxon>Pseudomonadota</taxon>
        <taxon>Gammaproteobacteria</taxon>
        <taxon>Methylococcales</taxon>
        <taxon>Methylococcaceae</taxon>
        <taxon>Methylocaldum</taxon>
    </lineage>
</organism>
<protein>
    <submittedName>
        <fullName evidence="1">Putative extracellular repeat, HAF family</fullName>
    </submittedName>
</protein>
<evidence type="ECO:0000313" key="1">
    <source>
        <dbReference type="EMBL" id="BBA34149.1"/>
    </source>
</evidence>
<proteinExistence type="predicted"/>
<reference evidence="1 2" key="1">
    <citation type="submission" date="2016-12" db="EMBL/GenBank/DDBJ databases">
        <title>Genome sequencing of Methylocaldum marinum.</title>
        <authorList>
            <person name="Takeuchi M."/>
            <person name="Kamagata Y."/>
            <person name="Hiraoka S."/>
            <person name="Oshima K."/>
            <person name="Hattori M."/>
            <person name="Iwasaki W."/>
        </authorList>
    </citation>
    <scope>NUCLEOTIDE SEQUENCE [LARGE SCALE GENOMIC DNA]</scope>
    <source>
        <strain evidence="1 2">S8</strain>
    </source>
</reference>
<dbReference type="NCBIfam" id="TIGR02913">
    <property type="entry name" value="HAF_rpt"/>
    <property type="match status" value="1"/>
</dbReference>
<keyword evidence="2" id="KW-1185">Reference proteome</keyword>
<dbReference type="EMBL" id="AP017928">
    <property type="protein sequence ID" value="BBA34149.1"/>
    <property type="molecule type" value="Genomic_DNA"/>
</dbReference>
<evidence type="ECO:0000313" key="2">
    <source>
        <dbReference type="Proteomes" id="UP000266313"/>
    </source>
</evidence>
<name>A0A250KWJ8_9GAMM</name>
<dbReference type="KEGG" id="mmai:sS8_2197"/>